<protein>
    <recommendedName>
        <fullName evidence="3 5">Flagellar hook protein FlgE</fullName>
    </recommendedName>
</protein>
<evidence type="ECO:0000256" key="1">
    <source>
        <dbReference type="ARBA" id="ARBA00004117"/>
    </source>
</evidence>
<comment type="caution">
    <text evidence="10">The sequence shown here is derived from an EMBL/GenBank/DDBJ whole genome shotgun (WGS) entry which is preliminary data.</text>
</comment>
<dbReference type="InterPro" id="IPR001444">
    <property type="entry name" value="Flag_bb_rod_N"/>
</dbReference>
<evidence type="ECO:0000259" key="7">
    <source>
        <dbReference type="Pfam" id="PF06429"/>
    </source>
</evidence>
<dbReference type="EMBL" id="JACPUR010000041">
    <property type="protein sequence ID" value="MBI3129618.1"/>
    <property type="molecule type" value="Genomic_DNA"/>
</dbReference>
<dbReference type="PANTHER" id="PTHR30435">
    <property type="entry name" value="FLAGELLAR PROTEIN"/>
    <property type="match status" value="1"/>
</dbReference>
<dbReference type="SUPFAM" id="SSF117143">
    <property type="entry name" value="Flagellar hook protein flgE"/>
    <property type="match status" value="1"/>
</dbReference>
<evidence type="ECO:0000313" key="10">
    <source>
        <dbReference type="EMBL" id="MBI3129618.1"/>
    </source>
</evidence>
<gene>
    <name evidence="10" type="ORF">HYZ11_18570</name>
</gene>
<dbReference type="InterPro" id="IPR010930">
    <property type="entry name" value="Flg_bb/hook_C_dom"/>
</dbReference>
<dbReference type="Proteomes" id="UP000782312">
    <property type="component" value="Unassembled WGS sequence"/>
</dbReference>
<organism evidence="10 11">
    <name type="scientific">Tectimicrobiota bacterium</name>
    <dbReference type="NCBI Taxonomy" id="2528274"/>
    <lineage>
        <taxon>Bacteria</taxon>
        <taxon>Pseudomonadati</taxon>
        <taxon>Nitrospinota/Tectimicrobiota group</taxon>
        <taxon>Candidatus Tectimicrobiota</taxon>
    </lineage>
</organism>
<dbReference type="InterPro" id="IPR020013">
    <property type="entry name" value="Flagellar_FlgE/F/G"/>
</dbReference>
<dbReference type="GO" id="GO:0009424">
    <property type="term" value="C:bacterial-type flagellum hook"/>
    <property type="evidence" value="ECO:0007669"/>
    <property type="project" value="TreeGrafter"/>
</dbReference>
<evidence type="ECO:0000259" key="6">
    <source>
        <dbReference type="Pfam" id="PF00460"/>
    </source>
</evidence>
<keyword evidence="10" id="KW-0282">Flagellum</keyword>
<proteinExistence type="inferred from homology"/>
<comment type="function">
    <text evidence="5">A flexible structure which links the flagellar filament to the drive apparatus in the basal body.</text>
</comment>
<dbReference type="InterPro" id="IPR011491">
    <property type="entry name" value="FlgE_D2"/>
</dbReference>
<dbReference type="InterPro" id="IPR037058">
    <property type="entry name" value="Falgellar_hook_FlgE_sf"/>
</dbReference>
<name>A0A932I3X5_UNCTE</name>
<evidence type="ECO:0000259" key="8">
    <source>
        <dbReference type="Pfam" id="PF07559"/>
    </source>
</evidence>
<evidence type="ECO:0000256" key="4">
    <source>
        <dbReference type="ARBA" id="ARBA00023143"/>
    </source>
</evidence>
<feature type="domain" description="Flagellar hook protein FlgE D2" evidence="8">
    <location>
        <begin position="427"/>
        <end position="559"/>
    </location>
</feature>
<dbReference type="InterPro" id="IPR037925">
    <property type="entry name" value="FlgE/F/G-like"/>
</dbReference>
<dbReference type="Pfam" id="PF06429">
    <property type="entry name" value="Flg_bbr_C"/>
    <property type="match status" value="1"/>
</dbReference>
<keyword evidence="10" id="KW-0966">Cell projection</keyword>
<feature type="domain" description="Flagellar hook protein FlgE/F/G-like D1" evidence="9">
    <location>
        <begin position="88"/>
        <end position="137"/>
    </location>
</feature>
<accession>A0A932I3X5</accession>
<evidence type="ECO:0000256" key="3">
    <source>
        <dbReference type="ARBA" id="ARBA00019015"/>
    </source>
</evidence>
<dbReference type="GO" id="GO:0005829">
    <property type="term" value="C:cytosol"/>
    <property type="evidence" value="ECO:0007669"/>
    <property type="project" value="TreeGrafter"/>
</dbReference>
<feature type="domain" description="Flagellar basal body rod protein N-terminal" evidence="6">
    <location>
        <begin position="9"/>
        <end position="37"/>
    </location>
</feature>
<feature type="domain" description="Flagellar basal-body/hook protein C-terminal" evidence="7">
    <location>
        <begin position="659"/>
        <end position="701"/>
    </location>
</feature>
<evidence type="ECO:0000259" key="9">
    <source>
        <dbReference type="Pfam" id="PF22692"/>
    </source>
</evidence>
<evidence type="ECO:0000313" key="11">
    <source>
        <dbReference type="Proteomes" id="UP000782312"/>
    </source>
</evidence>
<comment type="similarity">
    <text evidence="2 5">Belongs to the flagella basal body rod proteins family.</text>
</comment>
<reference evidence="10" key="1">
    <citation type="submission" date="2020-07" db="EMBL/GenBank/DDBJ databases">
        <title>Huge and variable diversity of episymbiotic CPR bacteria and DPANN archaea in groundwater ecosystems.</title>
        <authorList>
            <person name="He C.Y."/>
            <person name="Keren R."/>
            <person name="Whittaker M."/>
            <person name="Farag I.F."/>
            <person name="Doudna J."/>
            <person name="Cate J.H.D."/>
            <person name="Banfield J.F."/>
        </authorList>
    </citation>
    <scope>NUCLEOTIDE SEQUENCE</scope>
    <source>
        <strain evidence="10">NC_groundwater_763_Ag_S-0.2um_68_21</strain>
    </source>
</reference>
<dbReference type="Pfam" id="PF22692">
    <property type="entry name" value="LlgE_F_G_D1"/>
    <property type="match status" value="1"/>
</dbReference>
<evidence type="ECO:0000256" key="2">
    <source>
        <dbReference type="ARBA" id="ARBA00009677"/>
    </source>
</evidence>
<dbReference type="NCBIfam" id="TIGR03506">
    <property type="entry name" value="FlgEFG_subfam"/>
    <property type="match status" value="2"/>
</dbReference>
<dbReference type="InterPro" id="IPR053967">
    <property type="entry name" value="LlgE_F_G-like_D1"/>
</dbReference>
<dbReference type="Pfam" id="PF00460">
    <property type="entry name" value="Flg_bb_rod"/>
    <property type="match status" value="1"/>
</dbReference>
<sequence length="702" mass="71803">MSVFPGLSIGASSMENAANALQIVGNNLANLSTSGFKRSRGVQSTAFSSLLTGGSPGNQIGHGALGIQSQRITSQGANERTGIDTDVAVDGNGWFIVKAPASTELLYTRAGNFRLDENRFLVEPDGKRVQGFAVTNGVTGNALGDIAVTSLSSLGAPTTLVQLKGNLNSSASVLGVPPAFTSAAKMDEFTVVQGVNDQIVFEMNQNGTAITASLVTDGGLVSGAPATGAALAAALKQALETQNGTGDTYGVAYDQATDLFSITNLQSNTNTIAFRHGDAASTASALLGFAASNSEPIAPNSREESDLGVAFNVVAGVNDTLSVLIDGAATSVTIAADNYTGQELAFAMEAALRAASAQNVGIQVTYSVGNAFNQFVIKGPVTGGAHTINQPSNTANPSISVAAAQISVTGGTLAQTTGLAAGTAADGTGFFDIADPFATSSSSTVVQIVDRLGNQHPLTIFIRKIGDNAWDWHAALKGESLTGPTPDGFFEQVASGRVRFDTLGKLLSETITPGAGVFNFGAVSGGAVPAPNQLITFDFGDAIQAGGTGLAGISQYESSILPASQGGRGANVLTLTTVISDGEPGGSFTGFRIGDDGFIRVDFSNGRDEAIALLPLALFPAEDELTAISNNLFRRTDAAGTAVVTAPLVNGAGRLLARSLERSNVESAEQFGEMIFQQQIFQANSRVITAANDVLESLINIV</sequence>
<evidence type="ECO:0000256" key="5">
    <source>
        <dbReference type="RuleBase" id="RU362116"/>
    </source>
</evidence>
<keyword evidence="10" id="KW-0969">Cilium</keyword>
<keyword evidence="4 5" id="KW-0975">Bacterial flagellum</keyword>
<dbReference type="PANTHER" id="PTHR30435:SF1">
    <property type="entry name" value="FLAGELLAR HOOK PROTEIN FLGE"/>
    <property type="match status" value="1"/>
</dbReference>
<comment type="subcellular location">
    <subcellularLocation>
        <location evidence="1 5">Bacterial flagellum basal body</location>
    </subcellularLocation>
</comment>
<dbReference type="Pfam" id="PF07559">
    <property type="entry name" value="FlgE_D2"/>
    <property type="match status" value="1"/>
</dbReference>
<dbReference type="AlphaFoldDB" id="A0A932I3X5"/>
<dbReference type="GO" id="GO:0071978">
    <property type="term" value="P:bacterial-type flagellum-dependent swarming motility"/>
    <property type="evidence" value="ECO:0007669"/>
    <property type="project" value="TreeGrafter"/>
</dbReference>
<dbReference type="GO" id="GO:0009425">
    <property type="term" value="C:bacterial-type flagellum basal body"/>
    <property type="evidence" value="ECO:0007669"/>
    <property type="project" value="UniProtKB-SubCell"/>
</dbReference>
<dbReference type="Gene3D" id="2.60.98.20">
    <property type="entry name" value="Flagellar hook protein FlgE"/>
    <property type="match status" value="1"/>
</dbReference>